<keyword evidence="3" id="KW-1185">Reference proteome</keyword>
<dbReference type="InterPro" id="IPR045596">
    <property type="entry name" value="DUF6459"/>
</dbReference>
<evidence type="ECO:0000313" key="2">
    <source>
        <dbReference type="EMBL" id="QHN36244.1"/>
    </source>
</evidence>
<feature type="region of interest" description="Disordered" evidence="1">
    <location>
        <begin position="1"/>
        <end position="62"/>
    </location>
</feature>
<feature type="compositionally biased region" description="Low complexity" evidence="1">
    <location>
        <begin position="39"/>
        <end position="48"/>
    </location>
</feature>
<sequence length="192" mass="20685">MQTPRVVIRTAPDYERPAVAASAPSPSGDPRRPHGPGGQQRQRGRSGQSGAGARTAPPAAPHEGAQVRTFAIGALTVVFEALDGRRGFGQLSASVAPELLDRLTVLRRLGVRPHARELPVATGTATLRRVHVQMSGDGSARIFGSYTIGGRVRAFCGVTRRTPHKIPRPIDADVLTPARWEYRWQLVALDFC</sequence>
<dbReference type="EMBL" id="CP045809">
    <property type="protein sequence ID" value="QHN36244.1"/>
    <property type="molecule type" value="Genomic_DNA"/>
</dbReference>
<proteinExistence type="predicted"/>
<feature type="compositionally biased region" description="Low complexity" evidence="1">
    <location>
        <begin position="17"/>
        <end position="28"/>
    </location>
</feature>
<name>A0ABX6IK54_9ACTN</name>
<dbReference type="Pfam" id="PF20060">
    <property type="entry name" value="DUF6459"/>
    <property type="match status" value="1"/>
</dbReference>
<reference evidence="2" key="1">
    <citation type="journal article" date="2021" name="Nat. Microbiol.">
        <title>Cocultivation of an ultrasmall environmental parasitic bacterium with lytic ability against bacteria associated with wastewater foams.</title>
        <authorList>
            <person name="Batinovic S."/>
            <person name="Rose J.J.A."/>
            <person name="Ratcliffe J."/>
            <person name="Seviour R.J."/>
            <person name="Petrovski S."/>
        </authorList>
    </citation>
    <scope>NUCLEOTIDE SEQUENCE</scope>
    <source>
        <strain evidence="2">CON9</strain>
    </source>
</reference>
<evidence type="ECO:0000256" key="1">
    <source>
        <dbReference type="SAM" id="MobiDB-lite"/>
    </source>
</evidence>
<dbReference type="Proteomes" id="UP001059836">
    <property type="component" value="Chromosome"/>
</dbReference>
<organism evidence="2 3">
    <name type="scientific">Gordonia pseudamarae</name>
    <dbReference type="NCBI Taxonomy" id="2831662"/>
    <lineage>
        <taxon>Bacteria</taxon>
        <taxon>Bacillati</taxon>
        <taxon>Actinomycetota</taxon>
        <taxon>Actinomycetes</taxon>
        <taxon>Mycobacteriales</taxon>
        <taxon>Gordoniaceae</taxon>
        <taxon>Gordonia</taxon>
    </lineage>
</organism>
<evidence type="ECO:0000313" key="3">
    <source>
        <dbReference type="Proteomes" id="UP001059836"/>
    </source>
</evidence>
<gene>
    <name evidence="2" type="ORF">GII31_16590</name>
</gene>
<dbReference type="RefSeq" id="WP_213244510.1">
    <property type="nucleotide sequence ID" value="NZ_CP045806.1"/>
</dbReference>
<accession>A0ABX6IK54</accession>
<protein>
    <submittedName>
        <fullName evidence="2">Uncharacterized protein</fullName>
    </submittedName>
</protein>